<dbReference type="Proteomes" id="UP000620124">
    <property type="component" value="Unassembled WGS sequence"/>
</dbReference>
<dbReference type="InterPro" id="IPR036047">
    <property type="entry name" value="F-box-like_dom_sf"/>
</dbReference>
<sequence length="461" mass="52292">MSGIGILVPDVLREVMFWLGEIPDKFAFSQVSRYWRDEALRNHLFWASFACSGTGNAMLHIECVFHTKRHAVADWMTAVLDALVPYVARIETLDVFFTPWMGVNSDALLNSGLVFPALHTLRLEGPYYGRPPSLLLTVPQLHTLHLRRIKPANCRALLTPSLEDIQLYDTGVPSIETLFDIFNRCPRAWRVVLQELVNTHYSDEEIGGFARRSPLAPALRELDLRFVEPDDLRRVLNAGFSDRGVVLQTVTGCTSRLNLEVLTGALLPGVGPIVVFNLDAYGVELRDESGRIRHLQCWEGSVFFEIKEIWKHLSIHYNLRNTVREIRVGIYWDKCVDIFELDPPQREDGITLAFEANWDWDDTFAGYGGTAMPVRILRIPGVVKVEFYEQSGSVVLNHILPIFGHIEPPAGRKVEVCVGKKELLTRDNEEDNLKEDEGYSAFQTALSTFGDCWVICDHCVH</sequence>
<dbReference type="SUPFAM" id="SSF81383">
    <property type="entry name" value="F-box domain"/>
    <property type="match status" value="1"/>
</dbReference>
<evidence type="ECO:0008006" key="3">
    <source>
        <dbReference type="Google" id="ProtNLM"/>
    </source>
</evidence>
<evidence type="ECO:0000313" key="1">
    <source>
        <dbReference type="EMBL" id="KAF7360310.1"/>
    </source>
</evidence>
<proteinExistence type="predicted"/>
<dbReference type="EMBL" id="JACAZI010000005">
    <property type="protein sequence ID" value="KAF7360310.1"/>
    <property type="molecule type" value="Genomic_DNA"/>
</dbReference>
<comment type="caution">
    <text evidence="1">The sequence shown here is derived from an EMBL/GenBank/DDBJ whole genome shotgun (WGS) entry which is preliminary data.</text>
</comment>
<keyword evidence="2" id="KW-1185">Reference proteome</keyword>
<gene>
    <name evidence="1" type="ORF">MVEN_00760500</name>
</gene>
<protein>
    <recommendedName>
        <fullName evidence="3">F-box domain-containing protein</fullName>
    </recommendedName>
</protein>
<name>A0A8H7D3P5_9AGAR</name>
<dbReference type="OrthoDB" id="2995388at2759"/>
<organism evidence="1 2">
    <name type="scientific">Mycena venus</name>
    <dbReference type="NCBI Taxonomy" id="2733690"/>
    <lineage>
        <taxon>Eukaryota</taxon>
        <taxon>Fungi</taxon>
        <taxon>Dikarya</taxon>
        <taxon>Basidiomycota</taxon>
        <taxon>Agaricomycotina</taxon>
        <taxon>Agaricomycetes</taxon>
        <taxon>Agaricomycetidae</taxon>
        <taxon>Agaricales</taxon>
        <taxon>Marasmiineae</taxon>
        <taxon>Mycenaceae</taxon>
        <taxon>Mycena</taxon>
    </lineage>
</organism>
<dbReference type="AlphaFoldDB" id="A0A8H7D3P5"/>
<reference evidence="1" key="1">
    <citation type="submission" date="2020-05" db="EMBL/GenBank/DDBJ databases">
        <title>Mycena genomes resolve the evolution of fungal bioluminescence.</title>
        <authorList>
            <person name="Tsai I.J."/>
        </authorList>
    </citation>
    <scope>NUCLEOTIDE SEQUENCE</scope>
    <source>
        <strain evidence="1">CCC161011</strain>
    </source>
</reference>
<accession>A0A8H7D3P5</accession>
<evidence type="ECO:0000313" key="2">
    <source>
        <dbReference type="Proteomes" id="UP000620124"/>
    </source>
</evidence>